<gene>
    <name evidence="1" type="ORF">ABI_29670</name>
</gene>
<dbReference type="STRING" id="715226.ABI_29670"/>
<evidence type="ECO:0000313" key="1">
    <source>
        <dbReference type="EMBL" id="EGF91550.1"/>
    </source>
</evidence>
<dbReference type="Proteomes" id="UP000006512">
    <property type="component" value="Unassembled WGS sequence"/>
</dbReference>
<reference evidence="2" key="1">
    <citation type="submission" date="2011-03" db="EMBL/GenBank/DDBJ databases">
        <title>Draft genome sequence of Brevundimonas diminuta.</title>
        <authorList>
            <person name="Brown P.J.B."/>
            <person name="Buechlein A."/>
            <person name="Hemmerich C."/>
            <person name="Brun Y.V."/>
        </authorList>
    </citation>
    <scope>NUCLEOTIDE SEQUENCE [LARGE SCALE GENOMIC DNA]</scope>
    <source>
        <strain evidence="2">C19</strain>
    </source>
</reference>
<evidence type="ECO:0000313" key="2">
    <source>
        <dbReference type="Proteomes" id="UP000006512"/>
    </source>
</evidence>
<sequence length="66" mass="7659">MCLNPPRSALFTYFRNREWTRINANGEADLFAFICVHSRFQNFNSFQPLRGVKMCLKFVSVGVVRG</sequence>
<keyword evidence="2" id="KW-1185">Reference proteome</keyword>
<dbReference type="AlphaFoldDB" id="F4QMV9"/>
<dbReference type="HOGENOM" id="CLU_2821775_0_0_5"/>
<proteinExistence type="predicted"/>
<accession>F4QMV9</accession>
<protein>
    <submittedName>
        <fullName evidence="1">Uncharacterized protein</fullName>
    </submittedName>
</protein>
<organism evidence="1 2">
    <name type="scientific">Asticcacaulis biprosthecium C19</name>
    <dbReference type="NCBI Taxonomy" id="715226"/>
    <lineage>
        <taxon>Bacteria</taxon>
        <taxon>Pseudomonadati</taxon>
        <taxon>Pseudomonadota</taxon>
        <taxon>Alphaproteobacteria</taxon>
        <taxon>Caulobacterales</taxon>
        <taxon>Caulobacteraceae</taxon>
        <taxon>Asticcacaulis</taxon>
    </lineage>
</organism>
<name>F4QMV9_9CAUL</name>
<dbReference type="EMBL" id="GL883078">
    <property type="protein sequence ID" value="EGF91550.1"/>
    <property type="molecule type" value="Genomic_DNA"/>
</dbReference>